<dbReference type="InterPro" id="IPR018201">
    <property type="entry name" value="Ketoacyl_synth_AS"/>
</dbReference>
<evidence type="ECO:0000313" key="6">
    <source>
        <dbReference type="EMBL" id="RQW09679.1"/>
    </source>
</evidence>
<dbReference type="Pfam" id="PF02801">
    <property type="entry name" value="Ketoacyl-synt_C"/>
    <property type="match status" value="1"/>
</dbReference>
<dbReference type="InterPro" id="IPR036291">
    <property type="entry name" value="NAD(P)-bd_dom_sf"/>
</dbReference>
<organism evidence="6 7">
    <name type="scientific">Paenibacillus rhizophilus</name>
    <dbReference type="NCBI Taxonomy" id="1850366"/>
    <lineage>
        <taxon>Bacteria</taxon>
        <taxon>Bacillati</taxon>
        <taxon>Bacillota</taxon>
        <taxon>Bacilli</taxon>
        <taxon>Bacillales</taxon>
        <taxon>Paenibacillaceae</taxon>
        <taxon>Paenibacillus</taxon>
    </lineage>
</organism>
<dbReference type="InterPro" id="IPR013120">
    <property type="entry name" value="FAR_NAD-bd"/>
</dbReference>
<dbReference type="Proteomes" id="UP000282529">
    <property type="component" value="Unassembled WGS sequence"/>
</dbReference>
<dbReference type="GO" id="GO:0006633">
    <property type="term" value="P:fatty acid biosynthetic process"/>
    <property type="evidence" value="ECO:0007669"/>
    <property type="project" value="InterPro"/>
</dbReference>
<dbReference type="GO" id="GO:0071770">
    <property type="term" value="P:DIM/DIP cell wall layer assembly"/>
    <property type="evidence" value="ECO:0007669"/>
    <property type="project" value="TreeGrafter"/>
</dbReference>
<protein>
    <submittedName>
        <fullName evidence="6">NAD-dependent epimerase/dehydratase family protein</fullName>
    </submittedName>
</protein>
<keyword evidence="7" id="KW-1185">Reference proteome</keyword>
<dbReference type="InterPro" id="IPR036736">
    <property type="entry name" value="ACP-like_sf"/>
</dbReference>
<dbReference type="Pfam" id="PF00109">
    <property type="entry name" value="ketoacyl-synt"/>
    <property type="match status" value="1"/>
</dbReference>
<gene>
    <name evidence="6" type="ORF">EH198_18060</name>
</gene>
<dbReference type="InterPro" id="IPR020841">
    <property type="entry name" value="PKS_Beta-ketoAc_synthase_dom"/>
</dbReference>
<dbReference type="PROSITE" id="PS50075">
    <property type="entry name" value="CARRIER"/>
    <property type="match status" value="1"/>
</dbReference>
<keyword evidence="3" id="KW-0808">Transferase</keyword>
<evidence type="ECO:0000256" key="3">
    <source>
        <dbReference type="ARBA" id="ARBA00022679"/>
    </source>
</evidence>
<comment type="caution">
    <text evidence="6">The sequence shown here is derived from an EMBL/GenBank/DDBJ whole genome shotgun (WGS) entry which is preliminary data.</text>
</comment>
<dbReference type="Gene3D" id="3.40.47.10">
    <property type="match status" value="1"/>
</dbReference>
<dbReference type="Pfam" id="PF07993">
    <property type="entry name" value="NAD_binding_4"/>
    <property type="match status" value="1"/>
</dbReference>
<dbReference type="GO" id="GO:0005886">
    <property type="term" value="C:plasma membrane"/>
    <property type="evidence" value="ECO:0007669"/>
    <property type="project" value="TreeGrafter"/>
</dbReference>
<dbReference type="SUPFAM" id="SSF47336">
    <property type="entry name" value="ACP-like"/>
    <property type="match status" value="1"/>
</dbReference>
<dbReference type="Gene3D" id="3.40.50.720">
    <property type="entry name" value="NAD(P)-binding Rossmann-like Domain"/>
    <property type="match status" value="1"/>
</dbReference>
<dbReference type="Gene3D" id="1.10.1240.100">
    <property type="match status" value="1"/>
</dbReference>
<dbReference type="PROSITE" id="PS52004">
    <property type="entry name" value="KS3_2"/>
    <property type="match status" value="1"/>
</dbReference>
<reference evidence="6 7" key="1">
    <citation type="submission" date="2018-11" db="EMBL/GenBank/DDBJ databases">
        <title>Genome sequence of strain 7197.</title>
        <authorList>
            <person name="Gao J."/>
            <person name="Sun J."/>
        </authorList>
    </citation>
    <scope>NUCLEOTIDE SEQUENCE [LARGE SCALE GENOMIC DNA]</scope>
    <source>
        <strain evidence="6 7">7197</strain>
    </source>
</reference>
<dbReference type="EMBL" id="RQPI01000012">
    <property type="protein sequence ID" value="RQW09679.1"/>
    <property type="molecule type" value="Genomic_DNA"/>
</dbReference>
<dbReference type="PANTHER" id="PTHR43775">
    <property type="entry name" value="FATTY ACID SYNTHASE"/>
    <property type="match status" value="1"/>
</dbReference>
<dbReference type="Gene3D" id="1.10.1200.10">
    <property type="entry name" value="ACP-like"/>
    <property type="match status" value="1"/>
</dbReference>
<dbReference type="RefSeq" id="WP_124696913.1">
    <property type="nucleotide sequence ID" value="NZ_JBHUFE010000026.1"/>
</dbReference>
<name>A0A3N9P1S9_9BACL</name>
<dbReference type="PROSITE" id="PS00012">
    <property type="entry name" value="PHOSPHOPANTETHEINE"/>
    <property type="match status" value="1"/>
</dbReference>
<feature type="domain" description="Carrier" evidence="4">
    <location>
        <begin position="640"/>
        <end position="721"/>
    </location>
</feature>
<dbReference type="GO" id="GO:0004315">
    <property type="term" value="F:3-oxoacyl-[acyl-carrier-protein] synthase activity"/>
    <property type="evidence" value="ECO:0007669"/>
    <property type="project" value="InterPro"/>
</dbReference>
<evidence type="ECO:0000256" key="1">
    <source>
        <dbReference type="ARBA" id="ARBA00022450"/>
    </source>
</evidence>
<evidence type="ECO:0000259" key="4">
    <source>
        <dbReference type="PROSITE" id="PS50075"/>
    </source>
</evidence>
<dbReference type="CDD" id="cd00833">
    <property type="entry name" value="PKS"/>
    <property type="match status" value="1"/>
</dbReference>
<evidence type="ECO:0000256" key="2">
    <source>
        <dbReference type="ARBA" id="ARBA00022553"/>
    </source>
</evidence>
<proteinExistence type="predicted"/>
<keyword evidence="1" id="KW-0596">Phosphopantetheine</keyword>
<evidence type="ECO:0000313" key="7">
    <source>
        <dbReference type="Proteomes" id="UP000282529"/>
    </source>
</evidence>
<dbReference type="AlphaFoldDB" id="A0A3N9P1S9"/>
<dbReference type="GO" id="GO:0004312">
    <property type="term" value="F:fatty acid synthase activity"/>
    <property type="evidence" value="ECO:0007669"/>
    <property type="project" value="TreeGrafter"/>
</dbReference>
<dbReference type="PROSITE" id="PS00606">
    <property type="entry name" value="KS3_1"/>
    <property type="match status" value="1"/>
</dbReference>
<dbReference type="InterPro" id="IPR014030">
    <property type="entry name" value="Ketoacyl_synth_N"/>
</dbReference>
<dbReference type="InterPro" id="IPR014031">
    <property type="entry name" value="Ketoacyl_synth_C"/>
</dbReference>
<keyword evidence="2" id="KW-0597">Phosphoprotein</keyword>
<dbReference type="Pfam" id="PF22621">
    <property type="entry name" value="CurL-like_PKS_C"/>
    <property type="match status" value="1"/>
</dbReference>
<dbReference type="InterPro" id="IPR050091">
    <property type="entry name" value="PKS_NRPS_Biosynth_Enz"/>
</dbReference>
<evidence type="ECO:0000259" key="5">
    <source>
        <dbReference type="PROSITE" id="PS52004"/>
    </source>
</evidence>
<feature type="domain" description="Ketosynthase family 3 (KS3)" evidence="5">
    <location>
        <begin position="27"/>
        <end position="453"/>
    </location>
</feature>
<dbReference type="SUPFAM" id="SSF51735">
    <property type="entry name" value="NAD(P)-binding Rossmann-fold domains"/>
    <property type="match status" value="1"/>
</dbReference>
<dbReference type="GO" id="GO:0005737">
    <property type="term" value="C:cytoplasm"/>
    <property type="evidence" value="ECO:0007669"/>
    <property type="project" value="TreeGrafter"/>
</dbReference>
<dbReference type="SUPFAM" id="SSF53901">
    <property type="entry name" value="Thiolase-like"/>
    <property type="match status" value="1"/>
</dbReference>
<dbReference type="InterPro" id="IPR016039">
    <property type="entry name" value="Thiolase-like"/>
</dbReference>
<dbReference type="PANTHER" id="PTHR43775:SF37">
    <property type="entry name" value="SI:DKEY-61P9.11"/>
    <property type="match status" value="1"/>
</dbReference>
<dbReference type="Pfam" id="PF00550">
    <property type="entry name" value="PP-binding"/>
    <property type="match status" value="1"/>
</dbReference>
<dbReference type="SMART" id="SM00825">
    <property type="entry name" value="PKS_KS"/>
    <property type="match status" value="1"/>
</dbReference>
<dbReference type="InterPro" id="IPR006162">
    <property type="entry name" value="Ppantetheine_attach_site"/>
</dbReference>
<accession>A0A3N9P1S9</accession>
<sequence>MLDFSEFVLDEASDLFEENIDIEQVNNQDIAIIGIGLKFPLVNDLDEYWRVLKDGVDCVRSLPAARKRDADQLLSFLNADDKSYSYFEGGYLEEIDKFDAEFFRLSPAEAELMDPNQRLFLETVWSAIEDAGYGGTKLIGSNTGVFLGFSPDLLANYRRYIFDIDPLNMAVGRAGNITSIIAGRMAYLLDLKGPSMVVDTACSSSLAAVHLACQSIRTGESDMAIAGCSKLMLLPLDMDVKIGIESSDARTKAFDDASDGTGLGEGVSAIVLKPLHKALRDRDSIHAVIKGSACQQDGRSAGLTAPNADAQTQVLTKAWRQAGINPETIGYIEAHGTGTKLGDPIEIEGIRKAFQKFTTKRQFCGIGSLKSNFGHLDHAAGLAGLIKAVLALKHKKLPPTLHFTQPNRQISFIDSPVYVNSRLSDWESDGKPRRCGVNAFGLSGTNCHVLLEEAPSTQADYMKQEDSRCYVFVLSTRKLSSLKKTIRSYIHFVENKVKYRLEDICYTLQTGRGHYQYRLAILTESIEDLLLKLRELDSCDRFDDCDNPDIFFGQDFGEEKAWQPSVISGMNEGNRLTELRQACFSYISGYSVRWESFHLESNPARVHMPTYVFDKQRYWSSPDHRLQASPAIKLTGRPEGEYSPDEIQIASIWGDVLKIEEVGLHDHFFEIGGDSIIALKLVSEMQKHYQWSINDMFRFSTICQQALQVQAGINHKLLRIEALQHRILSRKEKLELKDCMELEKPLKEYHTRLAQMHEADLSVTNGYNTLLLTGATGYLGIYLMRDLLVHTSLRLIVLVRGHDAADASERLRNKALFYFQTDLLKEFQDRLIVVNGDICQDRLGLEKAAYHELSLEVDVVLHAAAYTSYYGEESKFFEVNVEGTRRVLEFVKSGKMKDLHHISTLGIGTGKREGLSKALFTEFDCDQGQELNIHYARTKFIAEKMLLAAKGEGLNVSIYRIGHLICDSQTGRFQENIGDNAVYAMLKAAVRTGAFPDIERENIELCFIDSVSMAITLLLPVSALRNDIHHLMNPFTISFSALARMLNEVSGEQSMKLEPVQEYLRMMLDLSEDKTNADRQSFANQILLYLDMLHAPSEYFFATEKTERYLERLGFSWESVRPLHIERMLDHCKEVNFL</sequence>
<dbReference type="InterPro" id="IPR009081">
    <property type="entry name" value="PP-bd_ACP"/>
</dbReference>
<dbReference type="OrthoDB" id="9765680at2"/>